<organism evidence="1 2">
    <name type="scientific">Porphyromonas catoniae F0037</name>
    <dbReference type="NCBI Taxonomy" id="1127696"/>
    <lineage>
        <taxon>Bacteria</taxon>
        <taxon>Pseudomonadati</taxon>
        <taxon>Bacteroidota</taxon>
        <taxon>Bacteroidia</taxon>
        <taxon>Bacteroidales</taxon>
        <taxon>Porphyromonadaceae</taxon>
        <taxon>Porphyromonas</taxon>
    </lineage>
</organism>
<comment type="caution">
    <text evidence="1">The sequence shown here is derived from an EMBL/GenBank/DDBJ whole genome shotgun (WGS) entry which is preliminary data.</text>
</comment>
<dbReference type="HOGENOM" id="CLU_3274318_0_0_10"/>
<dbReference type="Proteomes" id="UP000010408">
    <property type="component" value="Unassembled WGS sequence"/>
</dbReference>
<gene>
    <name evidence="1" type="ORF">HMPREF9134_01875</name>
</gene>
<protein>
    <submittedName>
        <fullName evidence="1">Uncharacterized protein</fullName>
    </submittedName>
</protein>
<dbReference type="AlphaFoldDB" id="L1N9V2"/>
<name>L1N9V2_9PORP</name>
<reference evidence="1 2" key="1">
    <citation type="submission" date="2012-05" db="EMBL/GenBank/DDBJ databases">
        <authorList>
            <person name="Weinstock G."/>
            <person name="Sodergren E."/>
            <person name="Lobos E.A."/>
            <person name="Fulton L."/>
            <person name="Fulton R."/>
            <person name="Courtney L."/>
            <person name="Fronick C."/>
            <person name="O'Laughlin M."/>
            <person name="Godfrey J."/>
            <person name="Wilson R.M."/>
            <person name="Miner T."/>
            <person name="Farmer C."/>
            <person name="Delehaunty K."/>
            <person name="Cordes M."/>
            <person name="Minx P."/>
            <person name="Tomlinson C."/>
            <person name="Chen J."/>
            <person name="Wollam A."/>
            <person name="Pepin K.H."/>
            <person name="Bhonagiri V."/>
            <person name="Zhang X."/>
            <person name="Suruliraj S."/>
            <person name="Warren W."/>
            <person name="Mitreva M."/>
            <person name="Mardis E.R."/>
            <person name="Wilson R.K."/>
        </authorList>
    </citation>
    <scope>NUCLEOTIDE SEQUENCE [LARGE SCALE GENOMIC DNA]</scope>
    <source>
        <strain evidence="1 2">F0037</strain>
    </source>
</reference>
<proteinExistence type="predicted"/>
<evidence type="ECO:0000313" key="1">
    <source>
        <dbReference type="EMBL" id="EKX99966.1"/>
    </source>
</evidence>
<accession>L1N9V2</accession>
<evidence type="ECO:0000313" key="2">
    <source>
        <dbReference type="Proteomes" id="UP000010408"/>
    </source>
</evidence>
<sequence length="41" mass="4402">MHERGSSVVRCQGCKVYSRILVAIAISDYGGLVGRGVTYLS</sequence>
<dbReference type="EMBL" id="AMEQ01000044">
    <property type="protein sequence ID" value="EKX99966.1"/>
    <property type="molecule type" value="Genomic_DNA"/>
</dbReference>